<reference evidence="3 4" key="1">
    <citation type="journal article" date="2020" name="Syst. Appl. Microbiol.">
        <title>Alienimonas chondri sp. nov., a novel planctomycete isolated from the biofilm of the red alga Chondrus crispus.</title>
        <authorList>
            <person name="Vitorino I."/>
            <person name="Albuquerque L."/>
            <person name="Wiegand S."/>
            <person name="Kallscheuer N."/>
            <person name="da Costa M.S."/>
            <person name="Lobo-da-Cunha A."/>
            <person name="Jogler C."/>
            <person name="Lage O.M."/>
        </authorList>
    </citation>
    <scope>NUCLEOTIDE SEQUENCE [LARGE SCALE GENOMIC DNA]</scope>
    <source>
        <strain evidence="3 4">LzC2</strain>
    </source>
</reference>
<evidence type="ECO:0000313" key="4">
    <source>
        <dbReference type="Proteomes" id="UP000609651"/>
    </source>
</evidence>
<keyword evidence="4" id="KW-1185">Reference proteome</keyword>
<dbReference type="PANTHER" id="PTHR43084">
    <property type="entry name" value="PERSULFIDE DIOXYGENASE ETHE1"/>
    <property type="match status" value="1"/>
</dbReference>
<dbReference type="InterPro" id="IPR036866">
    <property type="entry name" value="RibonucZ/Hydroxyglut_hydro"/>
</dbReference>
<dbReference type="RefSeq" id="WP_171184530.1">
    <property type="nucleotide sequence ID" value="NZ_WTPX01000022.1"/>
</dbReference>
<dbReference type="InterPro" id="IPR051682">
    <property type="entry name" value="Mito_Persulfide_Diox"/>
</dbReference>
<dbReference type="CDD" id="cd07724">
    <property type="entry name" value="POD-like_MBL-fold"/>
    <property type="match status" value="1"/>
</dbReference>
<accession>A0ABX1VCF9</accession>
<dbReference type="SUPFAM" id="SSF52821">
    <property type="entry name" value="Rhodanese/Cell cycle control phosphatase"/>
    <property type="match status" value="2"/>
</dbReference>
<dbReference type="PANTHER" id="PTHR43084:SF1">
    <property type="entry name" value="PERSULFIDE DIOXYGENASE ETHE1, MITOCHONDRIAL"/>
    <property type="match status" value="1"/>
</dbReference>
<dbReference type="Pfam" id="PF00753">
    <property type="entry name" value="Lactamase_B"/>
    <property type="match status" value="1"/>
</dbReference>
<feature type="domain" description="Rhodanese" evidence="2">
    <location>
        <begin position="374"/>
        <end position="463"/>
    </location>
</feature>
<keyword evidence="3" id="KW-0378">Hydrolase</keyword>
<dbReference type="Pfam" id="PF00581">
    <property type="entry name" value="Rhodanese"/>
    <property type="match status" value="2"/>
</dbReference>
<dbReference type="SMART" id="SM00849">
    <property type="entry name" value="Lactamase_B"/>
    <property type="match status" value="1"/>
</dbReference>
<proteinExistence type="predicted"/>
<dbReference type="InterPro" id="IPR001279">
    <property type="entry name" value="Metallo-B-lactamas"/>
</dbReference>
<keyword evidence="1" id="KW-0479">Metal-binding</keyword>
<dbReference type="CDD" id="cd00158">
    <property type="entry name" value="RHOD"/>
    <property type="match status" value="2"/>
</dbReference>
<dbReference type="SMART" id="SM00450">
    <property type="entry name" value="RHOD"/>
    <property type="match status" value="2"/>
</dbReference>
<dbReference type="Gene3D" id="3.60.15.10">
    <property type="entry name" value="Ribonuclease Z/Hydroxyacylglutathione hydrolase-like"/>
    <property type="match status" value="1"/>
</dbReference>
<dbReference type="GO" id="GO:0004416">
    <property type="term" value="F:hydroxyacylglutathione hydrolase activity"/>
    <property type="evidence" value="ECO:0007669"/>
    <property type="project" value="UniProtKB-EC"/>
</dbReference>
<name>A0ABX1VCF9_9PLAN</name>
<evidence type="ECO:0000259" key="2">
    <source>
        <dbReference type="PROSITE" id="PS50206"/>
    </source>
</evidence>
<protein>
    <submittedName>
        <fullName evidence="3">Hydroxyacylglutathione hydrolase</fullName>
        <ecNumber evidence="3">3.1.2.6</ecNumber>
    </submittedName>
</protein>
<gene>
    <name evidence="3" type="primary">gloB_2</name>
    <name evidence="3" type="ORF">LzC2_10600</name>
</gene>
<dbReference type="InterPro" id="IPR001763">
    <property type="entry name" value="Rhodanese-like_dom"/>
</dbReference>
<sequence>MLVLEQINTPGIAQLSYLIGDSGAGTAAVIDPRPDCGIYLELAQRHGLSITHAIETHIHADFLSGSRALRARLGGNVTVCVSGEEDPDYGDEVKRLRDGDRLTFGDVTLTARHTPGHTPEHLAFEAADGEDVDAPWGVFSGDSLFVGSLGRPDLLGEEETEELAKKLFRTMRDYFRNLDDGVLVYPGHGTGSACGADIGDRPVTTIGREKRENDALNIDDEDAFLEFVKEGAPPVPAHYPRLKKANLQPYDLAHEPTCPPLSVDAFQQRSEADDVQLLDTRDMLAFGGGHIPGSINIGDRDELSVWAGDMLDPDRPLLLVAYDDRQIPELVTLIHRVGFTDFAGYLAGGMTAWNGDGLPLATVRELSVNELNERRGDVQVLDVRNDGEWNSGRVPEATHFYVGEMRDGDLPDLDKQCPVACYCGSGYRASIAASLLKRGGFADVANVPGSWGAWRAQELPVEGGD</sequence>
<dbReference type="EMBL" id="WTPX01000022">
    <property type="protein sequence ID" value="NNJ24998.1"/>
    <property type="molecule type" value="Genomic_DNA"/>
</dbReference>
<dbReference type="InterPro" id="IPR044528">
    <property type="entry name" value="POD-like_MBL-fold"/>
</dbReference>
<dbReference type="InterPro" id="IPR036873">
    <property type="entry name" value="Rhodanese-like_dom_sf"/>
</dbReference>
<evidence type="ECO:0000256" key="1">
    <source>
        <dbReference type="ARBA" id="ARBA00022723"/>
    </source>
</evidence>
<dbReference type="EC" id="3.1.2.6" evidence="3"/>
<dbReference type="SUPFAM" id="SSF56281">
    <property type="entry name" value="Metallo-hydrolase/oxidoreductase"/>
    <property type="match status" value="1"/>
</dbReference>
<dbReference type="PROSITE" id="PS50206">
    <property type="entry name" value="RHODANESE_3"/>
    <property type="match status" value="2"/>
</dbReference>
<dbReference type="Gene3D" id="3.40.250.10">
    <property type="entry name" value="Rhodanese-like domain"/>
    <property type="match status" value="2"/>
</dbReference>
<dbReference type="Proteomes" id="UP000609651">
    <property type="component" value="Unassembled WGS sequence"/>
</dbReference>
<feature type="domain" description="Rhodanese" evidence="2">
    <location>
        <begin position="271"/>
        <end position="362"/>
    </location>
</feature>
<organism evidence="3 4">
    <name type="scientific">Alienimonas chondri</name>
    <dbReference type="NCBI Taxonomy" id="2681879"/>
    <lineage>
        <taxon>Bacteria</taxon>
        <taxon>Pseudomonadati</taxon>
        <taxon>Planctomycetota</taxon>
        <taxon>Planctomycetia</taxon>
        <taxon>Planctomycetales</taxon>
        <taxon>Planctomycetaceae</taxon>
        <taxon>Alienimonas</taxon>
    </lineage>
</organism>
<comment type="caution">
    <text evidence="3">The sequence shown here is derived from an EMBL/GenBank/DDBJ whole genome shotgun (WGS) entry which is preliminary data.</text>
</comment>
<evidence type="ECO:0000313" key="3">
    <source>
        <dbReference type="EMBL" id="NNJ24998.1"/>
    </source>
</evidence>